<organism evidence="2 3">
    <name type="scientific">Acaulospora morrowiae</name>
    <dbReference type="NCBI Taxonomy" id="94023"/>
    <lineage>
        <taxon>Eukaryota</taxon>
        <taxon>Fungi</taxon>
        <taxon>Fungi incertae sedis</taxon>
        <taxon>Mucoromycota</taxon>
        <taxon>Glomeromycotina</taxon>
        <taxon>Glomeromycetes</taxon>
        <taxon>Diversisporales</taxon>
        <taxon>Acaulosporaceae</taxon>
        <taxon>Acaulospora</taxon>
    </lineage>
</organism>
<protein>
    <submittedName>
        <fullName evidence="2">405_t:CDS:1</fullName>
    </submittedName>
</protein>
<evidence type="ECO:0000313" key="3">
    <source>
        <dbReference type="Proteomes" id="UP000789342"/>
    </source>
</evidence>
<dbReference type="Proteomes" id="UP000789342">
    <property type="component" value="Unassembled WGS sequence"/>
</dbReference>
<keyword evidence="3" id="KW-1185">Reference proteome</keyword>
<feature type="non-terminal residue" evidence="2">
    <location>
        <position position="136"/>
    </location>
</feature>
<evidence type="ECO:0000313" key="2">
    <source>
        <dbReference type="EMBL" id="CAG8602961.1"/>
    </source>
</evidence>
<keyword evidence="1" id="KW-0472">Membrane</keyword>
<sequence>MEANQQPVQVQRLIDKVGNELFRYINSPLNFILGCKLFYLLSLDSHSRAKWVIYKYGRAQALFHAVRLGPNFINVQVVKVILANGGILSRYFVQRLLMHFGRYDKKLIELKIAHNVGQIDPDRIRNFKEKIKSPWA</sequence>
<gene>
    <name evidence="2" type="ORF">AMORRO_LOCUS7862</name>
</gene>
<feature type="transmembrane region" description="Helical" evidence="1">
    <location>
        <begin position="72"/>
        <end position="93"/>
    </location>
</feature>
<dbReference type="OrthoDB" id="2305545at2759"/>
<keyword evidence="1" id="KW-1133">Transmembrane helix</keyword>
<reference evidence="2" key="1">
    <citation type="submission" date="2021-06" db="EMBL/GenBank/DDBJ databases">
        <authorList>
            <person name="Kallberg Y."/>
            <person name="Tangrot J."/>
            <person name="Rosling A."/>
        </authorList>
    </citation>
    <scope>NUCLEOTIDE SEQUENCE</scope>
    <source>
        <strain evidence="2">CL551</strain>
    </source>
</reference>
<dbReference type="AlphaFoldDB" id="A0A9N9CGR9"/>
<keyword evidence="1" id="KW-0812">Transmembrane</keyword>
<proteinExistence type="predicted"/>
<accession>A0A9N9CGR9</accession>
<evidence type="ECO:0000256" key="1">
    <source>
        <dbReference type="SAM" id="Phobius"/>
    </source>
</evidence>
<comment type="caution">
    <text evidence="2">The sequence shown here is derived from an EMBL/GenBank/DDBJ whole genome shotgun (WGS) entry which is preliminary data.</text>
</comment>
<name>A0A9N9CGR9_9GLOM</name>
<dbReference type="EMBL" id="CAJVPV010006300">
    <property type="protein sequence ID" value="CAG8602961.1"/>
    <property type="molecule type" value="Genomic_DNA"/>
</dbReference>
<feature type="transmembrane region" description="Helical" evidence="1">
    <location>
        <begin position="21"/>
        <end position="41"/>
    </location>
</feature>